<dbReference type="AlphaFoldDB" id="A0AAV6R3B9"/>
<protein>
    <submittedName>
        <fullName evidence="3">Uncharacterized protein</fullName>
    </submittedName>
</protein>
<dbReference type="EMBL" id="JAGKHQ010000013">
    <property type="protein sequence ID" value="KAG7500024.1"/>
    <property type="molecule type" value="Genomic_DNA"/>
</dbReference>
<reference evidence="3 4" key="1">
    <citation type="journal article" date="2021" name="Sci. Rep.">
        <title>Chromosome anchoring in Senegalese sole (Solea senegalensis) reveals sex-associated markers and genome rearrangements in flatfish.</title>
        <authorList>
            <person name="Guerrero-Cozar I."/>
            <person name="Gomez-Garrido J."/>
            <person name="Berbel C."/>
            <person name="Martinez-Blanch J.F."/>
            <person name="Alioto T."/>
            <person name="Claros M.G."/>
            <person name="Gagnaire P.A."/>
            <person name="Manchado M."/>
        </authorList>
    </citation>
    <scope>NUCLEOTIDE SEQUENCE [LARGE SCALE GENOMIC DNA]</scope>
    <source>
        <strain evidence="3">Sse05_10M</strain>
    </source>
</reference>
<evidence type="ECO:0000256" key="2">
    <source>
        <dbReference type="SAM" id="MobiDB-lite"/>
    </source>
</evidence>
<dbReference type="Proteomes" id="UP000693946">
    <property type="component" value="Linkage Group LG20"/>
</dbReference>
<comment type="caution">
    <text evidence="3">The sequence shown here is derived from an EMBL/GenBank/DDBJ whole genome shotgun (WGS) entry which is preliminary data.</text>
</comment>
<keyword evidence="4" id="KW-1185">Reference proteome</keyword>
<organism evidence="3 4">
    <name type="scientific">Solea senegalensis</name>
    <name type="common">Senegalese sole</name>
    <dbReference type="NCBI Taxonomy" id="28829"/>
    <lineage>
        <taxon>Eukaryota</taxon>
        <taxon>Metazoa</taxon>
        <taxon>Chordata</taxon>
        <taxon>Craniata</taxon>
        <taxon>Vertebrata</taxon>
        <taxon>Euteleostomi</taxon>
        <taxon>Actinopterygii</taxon>
        <taxon>Neopterygii</taxon>
        <taxon>Teleostei</taxon>
        <taxon>Neoteleostei</taxon>
        <taxon>Acanthomorphata</taxon>
        <taxon>Carangaria</taxon>
        <taxon>Pleuronectiformes</taxon>
        <taxon>Pleuronectoidei</taxon>
        <taxon>Soleidae</taxon>
        <taxon>Solea</taxon>
    </lineage>
</organism>
<feature type="coiled-coil region" evidence="1">
    <location>
        <begin position="205"/>
        <end position="270"/>
    </location>
</feature>
<accession>A0AAV6R3B9</accession>
<keyword evidence="1" id="KW-0175">Coiled coil</keyword>
<evidence type="ECO:0000256" key="1">
    <source>
        <dbReference type="SAM" id="Coils"/>
    </source>
</evidence>
<feature type="region of interest" description="Disordered" evidence="2">
    <location>
        <begin position="292"/>
        <end position="311"/>
    </location>
</feature>
<gene>
    <name evidence="3" type="ORF">JOB18_006468</name>
</gene>
<proteinExistence type="predicted"/>
<name>A0AAV6R3B9_SOLSE</name>
<sequence>MTDNKTESTSSSKVNEVNLAKFLALTEYEQLAHLHNGLSGVLQNIEVQNDSYKVKSFDADEEEIIYLRKELLELRRMRQKTHDTANGWKQTQDFLNQFEEQLRQLYIKQDPLTKNMPNYNHKYSELRRKSGDLETNLRWLIKFMYDKTLFIEDRIEKFQKRQMAKKEKKKQKDNLAMMKTVELRNTTDKQLTCTARQLEKKDPIIRDKEKQCKEMKQRLSQNSEVMWTVREQGEEMKSLKAFIVMYQETAEKYKQHNEKLADQIRDTNALYLEEKLRNMDLTKVLQENIPSSCPPSSLLKAPSHSSKLSIN</sequence>
<evidence type="ECO:0000313" key="3">
    <source>
        <dbReference type="EMBL" id="KAG7500024.1"/>
    </source>
</evidence>
<evidence type="ECO:0000313" key="4">
    <source>
        <dbReference type="Proteomes" id="UP000693946"/>
    </source>
</evidence>